<sequence>LRTDNERLNVSVKEARGRLEKQDDRTYALTSELGKVTAERDHAQSELSKENRRSTLAEEQSAKANAKVVKLETEVGIVQALMQDARATTAQLSETERVLNDRILQLQRSLTKANEASDTSKSTENNLRSEISALKAHLASRDSQKKEIRGSLRTTQRNLSEATDRISTLETDLLAKDQRIESLRHRMTEEHRLRTGVTRELRTQRVKQKELEALEESAAEWIAEAERKAVYAVERAEDNERDAASAKEAAATLRRKLNEAKLELVKGERRLEQEEEKVRLVKVELQEINRIVDSLDPERTWRQLADERVGRAADVARLQAEVLARERELGEER</sequence>
<feature type="coiled-coil region" evidence="1">
    <location>
        <begin position="204"/>
        <end position="291"/>
    </location>
</feature>
<dbReference type="AlphaFoldDB" id="A0AAV9H1W0"/>
<dbReference type="Gene3D" id="1.20.5.170">
    <property type="match status" value="1"/>
</dbReference>
<name>A0AAV9H1W0_9PEZI</name>
<organism evidence="3 4">
    <name type="scientific">Podospora aff. communis PSN243</name>
    <dbReference type="NCBI Taxonomy" id="3040156"/>
    <lineage>
        <taxon>Eukaryota</taxon>
        <taxon>Fungi</taxon>
        <taxon>Dikarya</taxon>
        <taxon>Ascomycota</taxon>
        <taxon>Pezizomycotina</taxon>
        <taxon>Sordariomycetes</taxon>
        <taxon>Sordariomycetidae</taxon>
        <taxon>Sordariales</taxon>
        <taxon>Podosporaceae</taxon>
        <taxon>Podospora</taxon>
    </lineage>
</organism>
<feature type="compositionally biased region" description="Basic and acidic residues" evidence="2">
    <location>
        <begin position="37"/>
        <end position="56"/>
    </location>
</feature>
<feature type="compositionally biased region" description="Polar residues" evidence="2">
    <location>
        <begin position="152"/>
        <end position="163"/>
    </location>
</feature>
<keyword evidence="4" id="KW-1185">Reference proteome</keyword>
<feature type="non-terminal residue" evidence="3">
    <location>
        <position position="333"/>
    </location>
</feature>
<evidence type="ECO:0000256" key="2">
    <source>
        <dbReference type="SAM" id="MobiDB-lite"/>
    </source>
</evidence>
<feature type="region of interest" description="Disordered" evidence="2">
    <location>
        <begin position="136"/>
        <end position="163"/>
    </location>
</feature>
<feature type="compositionally biased region" description="Basic and acidic residues" evidence="2">
    <location>
        <begin position="139"/>
        <end position="150"/>
    </location>
</feature>
<gene>
    <name evidence="3" type="ORF">QBC34DRAFT_269361</name>
</gene>
<dbReference type="EMBL" id="MU865917">
    <property type="protein sequence ID" value="KAK4454169.1"/>
    <property type="molecule type" value="Genomic_DNA"/>
</dbReference>
<dbReference type="Proteomes" id="UP001321760">
    <property type="component" value="Unassembled WGS sequence"/>
</dbReference>
<protein>
    <submittedName>
        <fullName evidence="3">Uncharacterized protein</fullName>
    </submittedName>
</protein>
<feature type="non-terminal residue" evidence="3">
    <location>
        <position position="1"/>
    </location>
</feature>
<reference evidence="3" key="1">
    <citation type="journal article" date="2023" name="Mol. Phylogenet. Evol.">
        <title>Genome-scale phylogeny and comparative genomics of the fungal order Sordariales.</title>
        <authorList>
            <person name="Hensen N."/>
            <person name="Bonometti L."/>
            <person name="Westerberg I."/>
            <person name="Brannstrom I.O."/>
            <person name="Guillou S."/>
            <person name="Cros-Aarteil S."/>
            <person name="Calhoun S."/>
            <person name="Haridas S."/>
            <person name="Kuo A."/>
            <person name="Mondo S."/>
            <person name="Pangilinan J."/>
            <person name="Riley R."/>
            <person name="LaButti K."/>
            <person name="Andreopoulos B."/>
            <person name="Lipzen A."/>
            <person name="Chen C."/>
            <person name="Yan M."/>
            <person name="Daum C."/>
            <person name="Ng V."/>
            <person name="Clum A."/>
            <person name="Steindorff A."/>
            <person name="Ohm R.A."/>
            <person name="Martin F."/>
            <person name="Silar P."/>
            <person name="Natvig D.O."/>
            <person name="Lalanne C."/>
            <person name="Gautier V."/>
            <person name="Ament-Velasquez S.L."/>
            <person name="Kruys A."/>
            <person name="Hutchinson M.I."/>
            <person name="Powell A.J."/>
            <person name="Barry K."/>
            <person name="Miller A.N."/>
            <person name="Grigoriev I.V."/>
            <person name="Debuchy R."/>
            <person name="Gladieux P."/>
            <person name="Hiltunen Thoren M."/>
            <person name="Johannesson H."/>
        </authorList>
    </citation>
    <scope>NUCLEOTIDE SEQUENCE</scope>
    <source>
        <strain evidence="3">PSN243</strain>
    </source>
</reference>
<evidence type="ECO:0000313" key="4">
    <source>
        <dbReference type="Proteomes" id="UP001321760"/>
    </source>
</evidence>
<proteinExistence type="predicted"/>
<evidence type="ECO:0000256" key="1">
    <source>
        <dbReference type="SAM" id="Coils"/>
    </source>
</evidence>
<comment type="caution">
    <text evidence="3">The sequence shown here is derived from an EMBL/GenBank/DDBJ whole genome shotgun (WGS) entry which is preliminary data.</text>
</comment>
<keyword evidence="1" id="KW-0175">Coiled coil</keyword>
<evidence type="ECO:0000313" key="3">
    <source>
        <dbReference type="EMBL" id="KAK4454169.1"/>
    </source>
</evidence>
<accession>A0AAV9H1W0</accession>
<feature type="region of interest" description="Disordered" evidence="2">
    <location>
        <begin position="36"/>
        <end position="60"/>
    </location>
</feature>
<reference evidence="3" key="2">
    <citation type="submission" date="2023-05" db="EMBL/GenBank/DDBJ databases">
        <authorList>
            <consortium name="Lawrence Berkeley National Laboratory"/>
            <person name="Steindorff A."/>
            <person name="Hensen N."/>
            <person name="Bonometti L."/>
            <person name="Westerberg I."/>
            <person name="Brannstrom I.O."/>
            <person name="Guillou S."/>
            <person name="Cros-Aarteil S."/>
            <person name="Calhoun S."/>
            <person name="Haridas S."/>
            <person name="Kuo A."/>
            <person name="Mondo S."/>
            <person name="Pangilinan J."/>
            <person name="Riley R."/>
            <person name="Labutti K."/>
            <person name="Andreopoulos B."/>
            <person name="Lipzen A."/>
            <person name="Chen C."/>
            <person name="Yanf M."/>
            <person name="Daum C."/>
            <person name="Ng V."/>
            <person name="Clum A."/>
            <person name="Ohm R."/>
            <person name="Martin F."/>
            <person name="Silar P."/>
            <person name="Natvig D."/>
            <person name="Lalanne C."/>
            <person name="Gautier V."/>
            <person name="Ament-Velasquez S.L."/>
            <person name="Kruys A."/>
            <person name="Hutchinson M.I."/>
            <person name="Powell A.J."/>
            <person name="Barry K."/>
            <person name="Miller A.N."/>
            <person name="Grigoriev I.V."/>
            <person name="Debuchy R."/>
            <person name="Gladieux P."/>
            <person name="Thoren M.H."/>
            <person name="Johannesson H."/>
        </authorList>
    </citation>
    <scope>NUCLEOTIDE SEQUENCE</scope>
    <source>
        <strain evidence="3">PSN243</strain>
    </source>
</reference>